<feature type="transmembrane region" description="Helical" evidence="2">
    <location>
        <begin position="61"/>
        <end position="86"/>
    </location>
</feature>
<dbReference type="AlphaFoldDB" id="A0A2I1I106"/>
<gene>
    <name evidence="3" type="ORF">CYJ22_03185</name>
</gene>
<evidence type="ECO:0000313" key="4">
    <source>
        <dbReference type="Proteomes" id="UP000234198"/>
    </source>
</evidence>
<keyword evidence="2" id="KW-1133">Transmembrane helix</keyword>
<comment type="caution">
    <text evidence="3">The sequence shown here is derived from an EMBL/GenBank/DDBJ whole genome shotgun (WGS) entry which is preliminary data.</text>
</comment>
<keyword evidence="2" id="KW-0812">Transmembrane</keyword>
<reference evidence="3 4" key="1">
    <citation type="submission" date="2017-12" db="EMBL/GenBank/DDBJ databases">
        <title>Phylogenetic diversity of female urinary microbiome.</title>
        <authorList>
            <person name="Thomas-White K."/>
            <person name="Wolfe A.J."/>
        </authorList>
    </citation>
    <scope>NUCLEOTIDE SEQUENCE [LARGE SCALE GENOMIC DNA]</scope>
    <source>
        <strain evidence="3 4">UMB0018</strain>
    </source>
</reference>
<dbReference type="Proteomes" id="UP000234198">
    <property type="component" value="Unassembled WGS sequence"/>
</dbReference>
<feature type="compositionally biased region" description="Low complexity" evidence="1">
    <location>
        <begin position="1"/>
        <end position="16"/>
    </location>
</feature>
<protein>
    <submittedName>
        <fullName evidence="3">Uncharacterized protein</fullName>
    </submittedName>
</protein>
<feature type="region of interest" description="Disordered" evidence="1">
    <location>
        <begin position="1"/>
        <end position="21"/>
    </location>
</feature>
<organism evidence="3 4">
    <name type="scientific">Schaalia odontolytica</name>
    <dbReference type="NCBI Taxonomy" id="1660"/>
    <lineage>
        <taxon>Bacteria</taxon>
        <taxon>Bacillati</taxon>
        <taxon>Actinomycetota</taxon>
        <taxon>Actinomycetes</taxon>
        <taxon>Actinomycetales</taxon>
        <taxon>Actinomycetaceae</taxon>
        <taxon>Schaalia</taxon>
    </lineage>
</organism>
<keyword evidence="2" id="KW-0472">Membrane</keyword>
<evidence type="ECO:0000256" key="2">
    <source>
        <dbReference type="SAM" id="Phobius"/>
    </source>
</evidence>
<sequence length="233" mass="25063">MSRTPASSPRRASSPAQGPTGAGVLKKVATAIGAVLMALVIAAISLFWFIGDHTDFGRERVVWKAQACGVGLVLVAGLLIACAFAYLGVWRAKRDVDIEKYNQRSFGIVVLCVTALFVGFQSISRGLPAFRDLKEGATTVTVTSCSFEQMPRSNSKTRTDRAPDNGWDNTFTMTLADGTKRATVIETDNADDIASRSGLTGVLYEACARRSGSASMTMEVYPHTWSIVDARID</sequence>
<name>A0A2I1I106_9ACTO</name>
<dbReference type="EMBL" id="PKKM01000004">
    <property type="protein sequence ID" value="PKY64773.1"/>
    <property type="molecule type" value="Genomic_DNA"/>
</dbReference>
<feature type="transmembrane region" description="Helical" evidence="2">
    <location>
        <begin position="28"/>
        <end position="49"/>
    </location>
</feature>
<feature type="transmembrane region" description="Helical" evidence="2">
    <location>
        <begin position="106"/>
        <end position="124"/>
    </location>
</feature>
<evidence type="ECO:0000256" key="1">
    <source>
        <dbReference type="SAM" id="MobiDB-lite"/>
    </source>
</evidence>
<evidence type="ECO:0000313" key="3">
    <source>
        <dbReference type="EMBL" id="PKY64773.1"/>
    </source>
</evidence>
<accession>A0A2I1I106</accession>
<proteinExistence type="predicted"/>
<dbReference type="RefSeq" id="WP_101601040.1">
    <property type="nucleotide sequence ID" value="NZ_PKKM01000004.1"/>
</dbReference>